<accession>A0ABQ1GSF9</accession>
<comment type="caution">
    <text evidence="1">The sequence shown here is derived from an EMBL/GenBank/DDBJ whole genome shotgun (WGS) entry which is preliminary data.</text>
</comment>
<proteinExistence type="predicted"/>
<organism evidence="1 2">
    <name type="scientific">Kroppenstedtia guangzhouensis</name>
    <dbReference type="NCBI Taxonomy" id="1274356"/>
    <lineage>
        <taxon>Bacteria</taxon>
        <taxon>Bacillati</taxon>
        <taxon>Bacillota</taxon>
        <taxon>Bacilli</taxon>
        <taxon>Bacillales</taxon>
        <taxon>Thermoactinomycetaceae</taxon>
        <taxon>Kroppenstedtia</taxon>
    </lineage>
</organism>
<reference evidence="2" key="1">
    <citation type="journal article" date="2019" name="Int. J. Syst. Evol. Microbiol.">
        <title>The Global Catalogue of Microorganisms (GCM) 10K type strain sequencing project: providing services to taxonomists for standard genome sequencing and annotation.</title>
        <authorList>
            <consortium name="The Broad Institute Genomics Platform"/>
            <consortium name="The Broad Institute Genome Sequencing Center for Infectious Disease"/>
            <person name="Wu L."/>
            <person name="Ma J."/>
        </authorList>
    </citation>
    <scope>NUCLEOTIDE SEQUENCE [LARGE SCALE GENOMIC DNA]</scope>
    <source>
        <strain evidence="2">CGMCC 1.12404</strain>
    </source>
</reference>
<gene>
    <name evidence="1" type="ORF">GCM10007416_22750</name>
</gene>
<evidence type="ECO:0000313" key="2">
    <source>
        <dbReference type="Proteomes" id="UP000617979"/>
    </source>
</evidence>
<keyword evidence="2" id="KW-1185">Reference proteome</keyword>
<protein>
    <submittedName>
        <fullName evidence="1">Uncharacterized protein</fullName>
    </submittedName>
</protein>
<name>A0ABQ1GSF9_9BACL</name>
<evidence type="ECO:0000313" key="1">
    <source>
        <dbReference type="EMBL" id="GGA49080.1"/>
    </source>
</evidence>
<dbReference type="Proteomes" id="UP000617979">
    <property type="component" value="Unassembled WGS sequence"/>
</dbReference>
<sequence length="61" mass="6691">MSGSGDRLPSGTGFLFLGKEGLWLSEKRKTDARGVKIYKGEGTRVSQEGRNPGPKCFRSRC</sequence>
<dbReference type="EMBL" id="BMEX01000007">
    <property type="protein sequence ID" value="GGA49080.1"/>
    <property type="molecule type" value="Genomic_DNA"/>
</dbReference>